<comment type="caution">
    <text evidence="6">The sequence shown here is derived from an EMBL/GenBank/DDBJ whole genome shotgun (WGS) entry which is preliminary data.</text>
</comment>
<sequence>MQTRKLEHLIALIELRNFRKAADVVHLSQPALSRSLSSLELELDVDLFDRSHGELAPNEFGRAVYDHARRIQFELRELDRTVRRIKGLEEGELRVGLGPMVAAILLPSVLVELVTRYPKLRIILNIASGKTNLQMLKEDRLDVAVFDTRVIESRDDVTIEDLPQHRFGFVVRPEHPLLAIGRNAVLADFKDYPVGAPTLPPPLMSSARQAGLDQLQTVTCDDIATLLRLSAASDLVALVSLPVAASHILAGALAELPVELPFDTQSHIGFLHVTARTLGPAATLFLDLVRDRLRE</sequence>
<keyword evidence="3" id="KW-0238">DNA-binding</keyword>
<dbReference type="Gene3D" id="3.40.190.290">
    <property type="match status" value="1"/>
</dbReference>
<dbReference type="Gene3D" id="1.10.10.10">
    <property type="entry name" value="Winged helix-like DNA-binding domain superfamily/Winged helix DNA-binding domain"/>
    <property type="match status" value="1"/>
</dbReference>
<accession>A0ABX1NK59</accession>
<dbReference type="Pfam" id="PF03466">
    <property type="entry name" value="LysR_substrate"/>
    <property type="match status" value="1"/>
</dbReference>
<evidence type="ECO:0000256" key="2">
    <source>
        <dbReference type="ARBA" id="ARBA00023015"/>
    </source>
</evidence>
<dbReference type="Pfam" id="PF00126">
    <property type="entry name" value="HTH_1"/>
    <property type="match status" value="1"/>
</dbReference>
<name>A0ABX1NK59_9RHOO</name>
<dbReference type="InterPro" id="IPR000847">
    <property type="entry name" value="LysR_HTH_N"/>
</dbReference>
<evidence type="ECO:0000256" key="3">
    <source>
        <dbReference type="ARBA" id="ARBA00023125"/>
    </source>
</evidence>
<evidence type="ECO:0000313" key="6">
    <source>
        <dbReference type="EMBL" id="NMF99535.1"/>
    </source>
</evidence>
<dbReference type="InterPro" id="IPR036390">
    <property type="entry name" value="WH_DNA-bd_sf"/>
</dbReference>
<proteinExistence type="inferred from homology"/>
<evidence type="ECO:0000259" key="5">
    <source>
        <dbReference type="PROSITE" id="PS50931"/>
    </source>
</evidence>
<comment type="similarity">
    <text evidence="1">Belongs to the LysR transcriptional regulatory family.</text>
</comment>
<feature type="domain" description="HTH lysR-type" evidence="5">
    <location>
        <begin position="1"/>
        <end position="58"/>
    </location>
</feature>
<organism evidence="6 7">
    <name type="scientific">Aromatoleum toluolicum</name>
    <dbReference type="NCBI Taxonomy" id="90060"/>
    <lineage>
        <taxon>Bacteria</taxon>
        <taxon>Pseudomonadati</taxon>
        <taxon>Pseudomonadota</taxon>
        <taxon>Betaproteobacteria</taxon>
        <taxon>Rhodocyclales</taxon>
        <taxon>Rhodocyclaceae</taxon>
        <taxon>Aromatoleum</taxon>
    </lineage>
</organism>
<dbReference type="PROSITE" id="PS50931">
    <property type="entry name" value="HTH_LYSR"/>
    <property type="match status" value="1"/>
</dbReference>
<dbReference type="InterPro" id="IPR050950">
    <property type="entry name" value="HTH-type_LysR_regulators"/>
</dbReference>
<keyword evidence="4" id="KW-0804">Transcription</keyword>
<reference evidence="6 7" key="1">
    <citation type="submission" date="2019-12" db="EMBL/GenBank/DDBJ databases">
        <title>Comparative genomics gives insights into the taxonomy of the Azoarcus-Aromatoleum group and reveals separate origins of nif in the plant-associated Azoarcus and non-plant-associated Aromatoleum sub-groups.</title>
        <authorList>
            <person name="Lafos M."/>
            <person name="Maluk M."/>
            <person name="Batista M."/>
            <person name="Junghare M."/>
            <person name="Carmona M."/>
            <person name="Faoro H."/>
            <person name="Cruz L.M."/>
            <person name="Battistoni F."/>
            <person name="De Souza E."/>
            <person name="Pedrosa F."/>
            <person name="Chen W.-M."/>
            <person name="Poole P.S."/>
            <person name="Dixon R.A."/>
            <person name="James E.K."/>
        </authorList>
    </citation>
    <scope>NUCLEOTIDE SEQUENCE [LARGE SCALE GENOMIC DNA]</scope>
    <source>
        <strain evidence="6 7">T</strain>
    </source>
</reference>
<dbReference type="InterPro" id="IPR005119">
    <property type="entry name" value="LysR_subst-bd"/>
</dbReference>
<dbReference type="PRINTS" id="PR00039">
    <property type="entry name" value="HTHLYSR"/>
</dbReference>
<keyword evidence="7" id="KW-1185">Reference proteome</keyword>
<gene>
    <name evidence="6" type="ORF">GPA27_19330</name>
</gene>
<dbReference type="SUPFAM" id="SSF46785">
    <property type="entry name" value="Winged helix' DNA-binding domain"/>
    <property type="match status" value="1"/>
</dbReference>
<protein>
    <submittedName>
        <fullName evidence="6">LysR family transcriptional regulator</fullName>
    </submittedName>
</protein>
<evidence type="ECO:0000256" key="4">
    <source>
        <dbReference type="ARBA" id="ARBA00023163"/>
    </source>
</evidence>
<dbReference type="Proteomes" id="UP000634522">
    <property type="component" value="Unassembled WGS sequence"/>
</dbReference>
<dbReference type="EMBL" id="WTVS01000047">
    <property type="protein sequence ID" value="NMF99535.1"/>
    <property type="molecule type" value="Genomic_DNA"/>
</dbReference>
<evidence type="ECO:0000313" key="7">
    <source>
        <dbReference type="Proteomes" id="UP000634522"/>
    </source>
</evidence>
<dbReference type="PANTHER" id="PTHR30419">
    <property type="entry name" value="HTH-TYPE TRANSCRIPTIONAL REGULATOR YBHD"/>
    <property type="match status" value="1"/>
</dbReference>
<dbReference type="InterPro" id="IPR036388">
    <property type="entry name" value="WH-like_DNA-bd_sf"/>
</dbReference>
<keyword evidence="2" id="KW-0805">Transcription regulation</keyword>
<dbReference type="PANTHER" id="PTHR30419:SF30">
    <property type="entry name" value="LYSR FAMILY TRANSCRIPTIONAL REGULATOR"/>
    <property type="match status" value="1"/>
</dbReference>
<dbReference type="RefSeq" id="WP_169142129.1">
    <property type="nucleotide sequence ID" value="NZ_WTVS01000047.1"/>
</dbReference>
<evidence type="ECO:0000256" key="1">
    <source>
        <dbReference type="ARBA" id="ARBA00009437"/>
    </source>
</evidence>
<dbReference type="SUPFAM" id="SSF53850">
    <property type="entry name" value="Periplasmic binding protein-like II"/>
    <property type="match status" value="1"/>
</dbReference>